<evidence type="ECO:0000259" key="5">
    <source>
        <dbReference type="Pfam" id="PF01343"/>
    </source>
</evidence>
<dbReference type="Proteomes" id="UP000631694">
    <property type="component" value="Unassembled WGS sequence"/>
</dbReference>
<gene>
    <name evidence="6" type="ORF">I5731_09870</name>
</gene>
<evidence type="ECO:0000313" key="6">
    <source>
        <dbReference type="EMBL" id="MBH0238128.1"/>
    </source>
</evidence>
<dbReference type="AlphaFoldDB" id="A0A931I2K1"/>
<keyword evidence="3" id="KW-0378">Hydrolase</keyword>
<dbReference type="Pfam" id="PF01343">
    <property type="entry name" value="Peptidase_S49"/>
    <property type="match status" value="1"/>
</dbReference>
<name>A0A931I2K1_9HYPH</name>
<evidence type="ECO:0000256" key="3">
    <source>
        <dbReference type="ARBA" id="ARBA00022801"/>
    </source>
</evidence>
<evidence type="ECO:0000256" key="1">
    <source>
        <dbReference type="ARBA" id="ARBA00008683"/>
    </source>
</evidence>
<accession>A0A931I2K1</accession>
<evidence type="ECO:0000256" key="4">
    <source>
        <dbReference type="ARBA" id="ARBA00022825"/>
    </source>
</evidence>
<dbReference type="GO" id="GO:0006508">
    <property type="term" value="P:proteolysis"/>
    <property type="evidence" value="ECO:0007669"/>
    <property type="project" value="UniProtKB-KW"/>
</dbReference>
<proteinExistence type="inferred from homology"/>
<dbReference type="InterPro" id="IPR002142">
    <property type="entry name" value="Peptidase_S49"/>
</dbReference>
<organism evidence="6 7">
    <name type="scientific">Methylobrevis albus</name>
    <dbReference type="NCBI Taxonomy" id="2793297"/>
    <lineage>
        <taxon>Bacteria</taxon>
        <taxon>Pseudomonadati</taxon>
        <taxon>Pseudomonadota</taxon>
        <taxon>Alphaproteobacteria</taxon>
        <taxon>Hyphomicrobiales</taxon>
        <taxon>Pleomorphomonadaceae</taxon>
        <taxon>Methylobrevis</taxon>
    </lineage>
</organism>
<keyword evidence="2" id="KW-0645">Protease</keyword>
<protein>
    <submittedName>
        <fullName evidence="6">S49 family peptidase</fullName>
    </submittedName>
</protein>
<keyword evidence="7" id="KW-1185">Reference proteome</keyword>
<keyword evidence="4" id="KW-0720">Serine protease</keyword>
<dbReference type="EMBL" id="JADZLT010000050">
    <property type="protein sequence ID" value="MBH0238128.1"/>
    <property type="molecule type" value="Genomic_DNA"/>
</dbReference>
<reference evidence="6" key="1">
    <citation type="submission" date="2020-12" db="EMBL/GenBank/DDBJ databases">
        <title>Methylobrevis albus sp. nov., isolated from fresh water lack sediment.</title>
        <authorList>
            <person name="Zou Q."/>
        </authorList>
    </citation>
    <scope>NUCLEOTIDE SEQUENCE</scope>
    <source>
        <strain evidence="6">L22</strain>
    </source>
</reference>
<dbReference type="PANTHER" id="PTHR42987:SF8">
    <property type="entry name" value="PROTEINASE"/>
    <property type="match status" value="1"/>
</dbReference>
<feature type="domain" description="Peptidase S49" evidence="5">
    <location>
        <begin position="88"/>
        <end position="225"/>
    </location>
</feature>
<comment type="caution">
    <text evidence="6">The sequence shown here is derived from an EMBL/GenBank/DDBJ whole genome shotgun (WGS) entry which is preliminary data.</text>
</comment>
<evidence type="ECO:0000256" key="2">
    <source>
        <dbReference type="ARBA" id="ARBA00022670"/>
    </source>
</evidence>
<dbReference type="SUPFAM" id="SSF52096">
    <property type="entry name" value="ClpP/crotonase"/>
    <property type="match status" value="1"/>
</dbReference>
<dbReference type="InterPro" id="IPR047272">
    <property type="entry name" value="S49_SppA_C"/>
</dbReference>
<dbReference type="CDD" id="cd07023">
    <property type="entry name" value="S49_Sppa_N_C"/>
    <property type="match status" value="1"/>
</dbReference>
<dbReference type="Gene3D" id="6.20.330.10">
    <property type="match status" value="1"/>
</dbReference>
<dbReference type="RefSeq" id="WP_197311219.1">
    <property type="nucleotide sequence ID" value="NZ_JADZLT010000050.1"/>
</dbReference>
<dbReference type="GO" id="GO:0008236">
    <property type="term" value="F:serine-type peptidase activity"/>
    <property type="evidence" value="ECO:0007669"/>
    <property type="project" value="UniProtKB-KW"/>
</dbReference>
<comment type="similarity">
    <text evidence="1">Belongs to the peptidase S49 family.</text>
</comment>
<sequence length="285" mass="30741">MPLSDLANLLPKRFRPSGVTVPVVKLAGAIGISSPLRPGLTFEGVAEPLKRAFAVKKAPAVALIVNSPGGSPVQSRLIFKRIRQLAEENEKPVLVYVEDVAASGGYMIACAGDEIIADPASIVGSIGVVSAGFGFDRAIERFGVERRVYTAGSRKAVLDPFQPENPEDVEHLKSLQREVHTGFVDLVRERRGALLSESEELFSGLFWTGETGRALGLVDRLGDMHSDLRRRFGPEVTPKIFGQPRGFLRRRLGAAASLTLPTGLVSAAEIAAILEERALYARYGL</sequence>
<dbReference type="PANTHER" id="PTHR42987">
    <property type="entry name" value="PEPTIDASE S49"/>
    <property type="match status" value="1"/>
</dbReference>
<dbReference type="Gene3D" id="3.90.226.10">
    <property type="entry name" value="2-enoyl-CoA Hydratase, Chain A, domain 1"/>
    <property type="match status" value="1"/>
</dbReference>
<dbReference type="InterPro" id="IPR029045">
    <property type="entry name" value="ClpP/crotonase-like_dom_sf"/>
</dbReference>
<evidence type="ECO:0000313" key="7">
    <source>
        <dbReference type="Proteomes" id="UP000631694"/>
    </source>
</evidence>